<feature type="chain" id="PRO_5012257399" evidence="2">
    <location>
        <begin position="28"/>
        <end position="484"/>
    </location>
</feature>
<dbReference type="SUPFAM" id="SSF56935">
    <property type="entry name" value="Porins"/>
    <property type="match status" value="1"/>
</dbReference>
<feature type="compositionally biased region" description="Polar residues" evidence="1">
    <location>
        <begin position="54"/>
        <end position="65"/>
    </location>
</feature>
<comment type="caution">
    <text evidence="3">The sequence shown here is derived from an EMBL/GenBank/DDBJ whole genome shotgun (WGS) entry which is preliminary data.</text>
</comment>
<evidence type="ECO:0000256" key="2">
    <source>
        <dbReference type="SAM" id="SignalP"/>
    </source>
</evidence>
<evidence type="ECO:0000256" key="1">
    <source>
        <dbReference type="SAM" id="MobiDB-lite"/>
    </source>
</evidence>
<dbReference type="Pfam" id="PF07396">
    <property type="entry name" value="Porin_O_P"/>
    <property type="match status" value="1"/>
</dbReference>
<evidence type="ECO:0000313" key="4">
    <source>
        <dbReference type="Proteomes" id="UP000189940"/>
    </source>
</evidence>
<dbReference type="EMBL" id="MWPQ01000031">
    <property type="protein sequence ID" value="OPH83472.1"/>
    <property type="molecule type" value="Genomic_DNA"/>
</dbReference>
<organism evidence="3 4">
    <name type="scientific">Nitrobacter vulgaris</name>
    <dbReference type="NCBI Taxonomy" id="29421"/>
    <lineage>
        <taxon>Bacteria</taxon>
        <taxon>Pseudomonadati</taxon>
        <taxon>Pseudomonadota</taxon>
        <taxon>Alphaproteobacteria</taxon>
        <taxon>Hyphomicrobiales</taxon>
        <taxon>Nitrobacteraceae</taxon>
        <taxon>Nitrobacter</taxon>
    </lineage>
</organism>
<dbReference type="AlphaFoldDB" id="A0A1V4I0Y7"/>
<accession>A0A1V4I0Y7</accession>
<keyword evidence="2" id="KW-0732">Signal</keyword>
<dbReference type="Proteomes" id="UP000189940">
    <property type="component" value="Unassembled WGS sequence"/>
</dbReference>
<feature type="region of interest" description="Disordered" evidence="1">
    <location>
        <begin position="54"/>
        <end position="97"/>
    </location>
</feature>
<protein>
    <submittedName>
        <fullName evidence="3">Porin</fullName>
    </submittedName>
</protein>
<proteinExistence type="predicted"/>
<reference evidence="3 4" key="1">
    <citation type="submission" date="2017-02" db="EMBL/GenBank/DDBJ databases">
        <title>Genome sequence of the nitrite-oxidizing bacterium Nitrobacter vulgaris strain Ab1.</title>
        <authorList>
            <person name="Mellbye B.L."/>
            <person name="Davis E.W."/>
            <person name="Spieck E."/>
            <person name="Chang J.H."/>
            <person name="Bottomley P.J."/>
            <person name="Sayavedra-Soto L.A."/>
        </authorList>
    </citation>
    <scope>NUCLEOTIDE SEQUENCE [LARGE SCALE GENOMIC DNA]</scope>
    <source>
        <strain evidence="3 4">Ab1</strain>
    </source>
</reference>
<feature type="signal peptide" evidence="2">
    <location>
        <begin position="1"/>
        <end position="27"/>
    </location>
</feature>
<dbReference type="InterPro" id="IPR023614">
    <property type="entry name" value="Porin_dom_sf"/>
</dbReference>
<evidence type="ECO:0000313" key="3">
    <source>
        <dbReference type="EMBL" id="OPH83472.1"/>
    </source>
</evidence>
<dbReference type="Gene3D" id="2.40.160.10">
    <property type="entry name" value="Porin"/>
    <property type="match status" value="1"/>
</dbReference>
<sequence>MTIKGLSAAICSVGLTLGASIFAPADAQQLDLYVDTVTKQVYTAPGKNRVKMGTFQQVQKEPGQQTKKKNSGQPAPKDSSQQAQREPGPSFVHEPLPVKAKDEHWYDRIHMRGYTQIRTGSTVSGDNKEVVYWPDKSVGDNTNFLIRRARLIFYGDVTDNLYLYFQPDFASTPSGSTTGNFGQLRDAYADISFDDKKEFRVRLGQSKIPFSFENMQSSQNRLTLDRADGINTCCRDERDIGAFFYWAPAEIRERFRDLVANNLKGSGDYGVFAFGVYNGQGANRVELNNDMHMVARVTYPYQFSNGQIFEAGVEGLHGRFVTSNGPISIVTPNGPVNITPVMVAPAQGFVDERVAVHAVLYPQPFGLQAEWNWGRGPQLNAAQRLITDSSLNGGYVQATYKYDAGAWGIMFPFVKWQYYEGGQKFERNAPRNLVNDLEFGVEWQVTKAIELTAEYHMMNRTDVLNAPYNQFRADVVRVQVQWNY</sequence>
<gene>
    <name evidence="3" type="ORF">B2M20_07325</name>
</gene>
<name>A0A1V4I0Y7_NITVU</name>
<keyword evidence="4" id="KW-1185">Reference proteome</keyword>
<dbReference type="InterPro" id="IPR010870">
    <property type="entry name" value="Porin_O/P"/>
</dbReference>